<name>A0A6A4FE47_9STRA</name>
<evidence type="ECO:0000256" key="1">
    <source>
        <dbReference type="SAM" id="MobiDB-lite"/>
    </source>
</evidence>
<feature type="region of interest" description="Disordered" evidence="1">
    <location>
        <begin position="1"/>
        <end position="28"/>
    </location>
</feature>
<comment type="caution">
    <text evidence="2">The sequence shown here is derived from an EMBL/GenBank/DDBJ whole genome shotgun (WGS) entry which is preliminary data.</text>
</comment>
<gene>
    <name evidence="2" type="ORF">PR003_g10447</name>
</gene>
<evidence type="ECO:0000313" key="2">
    <source>
        <dbReference type="EMBL" id="KAE9340535.1"/>
    </source>
</evidence>
<organism evidence="2 3">
    <name type="scientific">Phytophthora rubi</name>
    <dbReference type="NCBI Taxonomy" id="129364"/>
    <lineage>
        <taxon>Eukaryota</taxon>
        <taxon>Sar</taxon>
        <taxon>Stramenopiles</taxon>
        <taxon>Oomycota</taxon>
        <taxon>Peronosporomycetes</taxon>
        <taxon>Peronosporales</taxon>
        <taxon>Peronosporaceae</taxon>
        <taxon>Phytophthora</taxon>
    </lineage>
</organism>
<feature type="compositionally biased region" description="Basic and acidic residues" evidence="1">
    <location>
        <begin position="1"/>
        <end position="17"/>
    </location>
</feature>
<sequence length="103" mass="11648">MDRRRQTKMESEQREAWESASVASLSVATDDDRRGVQVAECPVTGFEYGRPSWGSERTLDPRRKKVNESLTAKVTGREAARRYIASWSQLRVVHRVGVAGEPN</sequence>
<accession>A0A6A4FE47</accession>
<dbReference type="EMBL" id="QXFT01000570">
    <property type="protein sequence ID" value="KAE9340535.1"/>
    <property type="molecule type" value="Genomic_DNA"/>
</dbReference>
<dbReference type="Proteomes" id="UP000434957">
    <property type="component" value="Unassembled WGS sequence"/>
</dbReference>
<protein>
    <submittedName>
        <fullName evidence="2">Uncharacterized protein</fullName>
    </submittedName>
</protein>
<dbReference type="AlphaFoldDB" id="A0A6A4FE47"/>
<proteinExistence type="predicted"/>
<reference evidence="2 3" key="1">
    <citation type="submission" date="2018-08" db="EMBL/GenBank/DDBJ databases">
        <title>Genomic investigation of the strawberry pathogen Phytophthora fragariae indicates pathogenicity is determined by transcriptional variation in three key races.</title>
        <authorList>
            <person name="Adams T.M."/>
            <person name="Armitage A.D."/>
            <person name="Sobczyk M.K."/>
            <person name="Bates H.J."/>
            <person name="Dunwell J.M."/>
            <person name="Nellist C.F."/>
            <person name="Harrison R.J."/>
        </authorList>
    </citation>
    <scope>NUCLEOTIDE SEQUENCE [LARGE SCALE GENOMIC DNA]</scope>
    <source>
        <strain evidence="2 3">SCRP333</strain>
    </source>
</reference>
<keyword evidence="3" id="KW-1185">Reference proteome</keyword>
<evidence type="ECO:0000313" key="3">
    <source>
        <dbReference type="Proteomes" id="UP000434957"/>
    </source>
</evidence>